<evidence type="ECO:0000256" key="1">
    <source>
        <dbReference type="ARBA" id="ARBA00007905"/>
    </source>
</evidence>
<feature type="active site" description="Proton donor" evidence="4">
    <location>
        <position position="39"/>
    </location>
</feature>
<organism evidence="8 9">
    <name type="scientific">Fuscibacter oryzae</name>
    <dbReference type="NCBI Taxonomy" id="2803939"/>
    <lineage>
        <taxon>Bacteria</taxon>
        <taxon>Pseudomonadati</taxon>
        <taxon>Pseudomonadota</taxon>
        <taxon>Alphaproteobacteria</taxon>
        <taxon>Rhodobacterales</taxon>
        <taxon>Paracoccaceae</taxon>
        <taxon>Fuscibacter</taxon>
    </lineage>
</organism>
<evidence type="ECO:0000313" key="9">
    <source>
        <dbReference type="Proteomes" id="UP000619033"/>
    </source>
</evidence>
<feature type="site" description="Lowers pKa of active site Tyr" evidence="6">
    <location>
        <position position="62"/>
    </location>
</feature>
<comment type="similarity">
    <text evidence="1">Belongs to the aldo/keto reductase family.</text>
</comment>
<name>A0A8J7MVP7_9RHOB</name>
<dbReference type="Proteomes" id="UP000619033">
    <property type="component" value="Unassembled WGS sequence"/>
</dbReference>
<dbReference type="InterPro" id="IPR018170">
    <property type="entry name" value="Aldo/ket_reductase_CS"/>
</dbReference>
<dbReference type="InterPro" id="IPR036812">
    <property type="entry name" value="NAD(P)_OxRdtase_dom_sf"/>
</dbReference>
<feature type="domain" description="NADP-dependent oxidoreductase" evidence="7">
    <location>
        <begin position="6"/>
        <end position="246"/>
    </location>
</feature>
<protein>
    <submittedName>
        <fullName evidence="8">Aldo/keto reductase</fullName>
    </submittedName>
</protein>
<evidence type="ECO:0000256" key="2">
    <source>
        <dbReference type="ARBA" id="ARBA00022857"/>
    </source>
</evidence>
<keyword evidence="3" id="KW-0560">Oxidoreductase</keyword>
<dbReference type="Pfam" id="PF00248">
    <property type="entry name" value="Aldo_ket_red"/>
    <property type="match status" value="1"/>
</dbReference>
<evidence type="ECO:0000313" key="8">
    <source>
        <dbReference type="EMBL" id="MBL4929408.1"/>
    </source>
</evidence>
<dbReference type="PANTHER" id="PTHR43827">
    <property type="entry name" value="2,5-DIKETO-D-GLUCONIC ACID REDUCTASE"/>
    <property type="match status" value="1"/>
</dbReference>
<dbReference type="SUPFAM" id="SSF51430">
    <property type="entry name" value="NAD(P)-linked oxidoreductase"/>
    <property type="match status" value="1"/>
</dbReference>
<evidence type="ECO:0000256" key="4">
    <source>
        <dbReference type="PIRSR" id="PIRSR000097-1"/>
    </source>
</evidence>
<evidence type="ECO:0000259" key="7">
    <source>
        <dbReference type="Pfam" id="PF00248"/>
    </source>
</evidence>
<proteinExistence type="inferred from homology"/>
<evidence type="ECO:0000256" key="6">
    <source>
        <dbReference type="PIRSR" id="PIRSR000097-3"/>
    </source>
</evidence>
<dbReference type="PIRSF" id="PIRSF000097">
    <property type="entry name" value="AKR"/>
    <property type="match status" value="1"/>
</dbReference>
<reference evidence="8" key="1">
    <citation type="submission" date="2021-01" db="EMBL/GenBank/DDBJ databases">
        <title>Genome seq and assembly of Tabrizicola sp. KVB23.</title>
        <authorList>
            <person name="Chhetri G."/>
        </authorList>
    </citation>
    <scope>NUCLEOTIDE SEQUENCE</scope>
    <source>
        <strain evidence="8">KVB23</strain>
    </source>
</reference>
<gene>
    <name evidence="8" type="ORF">JI744_14975</name>
</gene>
<dbReference type="RefSeq" id="WP_202661950.1">
    <property type="nucleotide sequence ID" value="NZ_JAESVP010000008.1"/>
</dbReference>
<dbReference type="PROSITE" id="PS00798">
    <property type="entry name" value="ALDOKETO_REDUCTASE_1"/>
    <property type="match status" value="1"/>
</dbReference>
<evidence type="ECO:0000256" key="5">
    <source>
        <dbReference type="PIRSR" id="PIRSR000097-2"/>
    </source>
</evidence>
<dbReference type="PANTHER" id="PTHR43827:SF3">
    <property type="entry name" value="NADP-DEPENDENT OXIDOREDUCTASE DOMAIN-CONTAINING PROTEIN"/>
    <property type="match status" value="1"/>
</dbReference>
<dbReference type="GO" id="GO:1990002">
    <property type="term" value="F:methylglyoxal reductase (NADPH) (acetol producing) activity"/>
    <property type="evidence" value="ECO:0007669"/>
    <property type="project" value="TreeGrafter"/>
</dbReference>
<keyword evidence="9" id="KW-1185">Reference proteome</keyword>
<dbReference type="InterPro" id="IPR020471">
    <property type="entry name" value="AKR"/>
</dbReference>
<keyword evidence="2" id="KW-0521">NADP</keyword>
<dbReference type="InterPro" id="IPR023210">
    <property type="entry name" value="NADP_OxRdtase_dom"/>
</dbReference>
<accession>A0A8J7MVP7</accession>
<dbReference type="Gene3D" id="3.20.20.100">
    <property type="entry name" value="NADP-dependent oxidoreductase domain"/>
    <property type="match status" value="1"/>
</dbReference>
<feature type="binding site" evidence="5">
    <location>
        <position position="95"/>
    </location>
    <ligand>
        <name>substrate</name>
    </ligand>
</feature>
<comment type="caution">
    <text evidence="8">The sequence shown here is derived from an EMBL/GenBank/DDBJ whole genome shotgun (WGS) entry which is preliminary data.</text>
</comment>
<sequence length="266" mass="28857">MQEPHLIFGTWPLEGDAAQAAIEMALAAGYRALDTAQWYGNEAEVGAAIRATGAKGIRIATKVKPENLTPESFMPSVRESLDRLGTDCVDLLFMHWPPYDDAVFDAMVDTLNDARSAGYCREIAISNATTRLMERAVARSPAKIAVNQIEFHPLINQEKIRATARRLDMSLQGYCSLGRGEALNQPATLSVAKAHGVSEATVILAWILAQGISPVTMTTKPKNAIANLSAETLVLSPTELDAISALRAVHRRVVDIPELNPIWDGI</sequence>
<evidence type="ECO:0000256" key="3">
    <source>
        <dbReference type="ARBA" id="ARBA00023002"/>
    </source>
</evidence>
<dbReference type="GO" id="GO:0051596">
    <property type="term" value="P:methylglyoxal catabolic process"/>
    <property type="evidence" value="ECO:0007669"/>
    <property type="project" value="TreeGrafter"/>
</dbReference>
<dbReference type="AlphaFoldDB" id="A0A8J7MVP7"/>
<dbReference type="PRINTS" id="PR00069">
    <property type="entry name" value="ALDKETRDTASE"/>
</dbReference>
<dbReference type="EMBL" id="JAESVP010000008">
    <property type="protein sequence ID" value="MBL4929408.1"/>
    <property type="molecule type" value="Genomic_DNA"/>
</dbReference>